<feature type="region of interest" description="Disordered" evidence="1">
    <location>
        <begin position="26"/>
        <end position="88"/>
    </location>
</feature>
<feature type="compositionally biased region" description="Basic and acidic residues" evidence="1">
    <location>
        <begin position="76"/>
        <end position="88"/>
    </location>
</feature>
<evidence type="ECO:0000313" key="3">
    <source>
        <dbReference type="Proteomes" id="UP000270094"/>
    </source>
</evidence>
<evidence type="ECO:0000256" key="1">
    <source>
        <dbReference type="SAM" id="MobiDB-lite"/>
    </source>
</evidence>
<accession>A0A3P7IKR8</accession>
<evidence type="ECO:0000313" key="2">
    <source>
        <dbReference type="EMBL" id="VDM73530.1"/>
    </source>
</evidence>
<keyword evidence="3" id="KW-1185">Reference proteome</keyword>
<name>A0A3P7IKR8_STRVU</name>
<dbReference type="EMBL" id="UYYB01031185">
    <property type="protein sequence ID" value="VDM73530.1"/>
    <property type="molecule type" value="Genomic_DNA"/>
</dbReference>
<dbReference type="AlphaFoldDB" id="A0A3P7IKR8"/>
<gene>
    <name evidence="2" type="ORF">SVUK_LOCUS8528</name>
</gene>
<proteinExistence type="predicted"/>
<dbReference type="Proteomes" id="UP000270094">
    <property type="component" value="Unassembled WGS sequence"/>
</dbReference>
<organism evidence="2 3">
    <name type="scientific">Strongylus vulgaris</name>
    <name type="common">Blood worm</name>
    <dbReference type="NCBI Taxonomy" id="40348"/>
    <lineage>
        <taxon>Eukaryota</taxon>
        <taxon>Metazoa</taxon>
        <taxon>Ecdysozoa</taxon>
        <taxon>Nematoda</taxon>
        <taxon>Chromadorea</taxon>
        <taxon>Rhabditida</taxon>
        <taxon>Rhabditina</taxon>
        <taxon>Rhabditomorpha</taxon>
        <taxon>Strongyloidea</taxon>
        <taxon>Strongylidae</taxon>
        <taxon>Strongylus</taxon>
    </lineage>
</organism>
<dbReference type="OrthoDB" id="6365737at2759"/>
<reference evidence="2 3" key="1">
    <citation type="submission" date="2018-11" db="EMBL/GenBank/DDBJ databases">
        <authorList>
            <consortium name="Pathogen Informatics"/>
        </authorList>
    </citation>
    <scope>NUCLEOTIDE SEQUENCE [LARGE SCALE GENOMIC DNA]</scope>
</reference>
<protein>
    <submittedName>
        <fullName evidence="2">Uncharacterized protein</fullName>
    </submittedName>
</protein>
<feature type="compositionally biased region" description="Polar residues" evidence="1">
    <location>
        <begin position="53"/>
        <end position="62"/>
    </location>
</feature>
<sequence length="88" mass="9289">MDVSAPVRPPSHSRPTQAYYVPRRLLEGGRGPHPANDGKPSDAFVAADAPPNMTKQRSNTEIDSAAGGGGGGSFFPREKSSARERCIP</sequence>